<evidence type="ECO:0000259" key="5">
    <source>
        <dbReference type="SMART" id="SM00062"/>
    </source>
</evidence>
<dbReference type="GO" id="GO:0030288">
    <property type="term" value="C:outer membrane-bounded periplasmic space"/>
    <property type="evidence" value="ECO:0007669"/>
    <property type="project" value="TreeGrafter"/>
</dbReference>
<reference evidence="7" key="1">
    <citation type="submission" date="2020-05" db="EMBL/GenBank/DDBJ databases">
        <authorList>
            <person name="Chiriac C."/>
            <person name="Salcher M."/>
            <person name="Ghai R."/>
            <person name="Kavagutti S V."/>
        </authorList>
    </citation>
    <scope>NUCLEOTIDE SEQUENCE</scope>
</reference>
<feature type="transmembrane region" description="Helical" evidence="4">
    <location>
        <begin position="184"/>
        <end position="204"/>
    </location>
</feature>
<dbReference type="SMART" id="SM00062">
    <property type="entry name" value="PBPb"/>
    <property type="match status" value="1"/>
</dbReference>
<evidence type="ECO:0000256" key="1">
    <source>
        <dbReference type="ARBA" id="ARBA00010333"/>
    </source>
</evidence>
<organism evidence="7">
    <name type="scientific">freshwater metagenome</name>
    <dbReference type="NCBI Taxonomy" id="449393"/>
    <lineage>
        <taxon>unclassified sequences</taxon>
        <taxon>metagenomes</taxon>
        <taxon>ecological metagenomes</taxon>
    </lineage>
</organism>
<dbReference type="InterPro" id="IPR025333">
    <property type="entry name" value="DUF4239"/>
</dbReference>
<dbReference type="InterPro" id="IPR051455">
    <property type="entry name" value="Bact_solute-bind_prot3"/>
</dbReference>
<dbReference type="Pfam" id="PF00497">
    <property type="entry name" value="SBP_bac_3"/>
    <property type="match status" value="1"/>
</dbReference>
<dbReference type="GO" id="GO:0006865">
    <property type="term" value="P:amino acid transport"/>
    <property type="evidence" value="ECO:0007669"/>
    <property type="project" value="TreeGrafter"/>
</dbReference>
<evidence type="ECO:0000256" key="3">
    <source>
        <dbReference type="ARBA" id="ARBA00022729"/>
    </source>
</evidence>
<dbReference type="SUPFAM" id="SSF53850">
    <property type="entry name" value="Periplasmic binding protein-like II"/>
    <property type="match status" value="1"/>
</dbReference>
<evidence type="ECO:0000313" key="7">
    <source>
        <dbReference type="EMBL" id="CAB4821508.1"/>
    </source>
</evidence>
<keyword evidence="2" id="KW-0813">Transport</keyword>
<evidence type="ECO:0000256" key="2">
    <source>
        <dbReference type="ARBA" id="ARBA00022448"/>
    </source>
</evidence>
<evidence type="ECO:0000313" key="6">
    <source>
        <dbReference type="EMBL" id="CAB4739851.1"/>
    </source>
</evidence>
<gene>
    <name evidence="6" type="ORF">UFOPK2754_01084</name>
    <name evidence="7" type="ORF">UFOPK3139_00737</name>
</gene>
<feature type="domain" description="Solute-binding protein family 3/N-terminal" evidence="5">
    <location>
        <begin position="307"/>
        <end position="530"/>
    </location>
</feature>
<keyword evidence="4" id="KW-1133">Transmembrane helix</keyword>
<keyword evidence="3" id="KW-0732">Signal</keyword>
<dbReference type="PANTHER" id="PTHR30085:SF6">
    <property type="entry name" value="ABC TRANSPORTER GLUTAMINE-BINDING PROTEIN GLNH"/>
    <property type="match status" value="1"/>
</dbReference>
<accession>A0A6J6ZQN6</accession>
<dbReference type="PANTHER" id="PTHR30085">
    <property type="entry name" value="AMINO ACID ABC TRANSPORTER PERMEASE"/>
    <property type="match status" value="1"/>
</dbReference>
<name>A0A6J6ZQN6_9ZZZZ</name>
<dbReference type="EMBL" id="CAFABA010000020">
    <property type="protein sequence ID" value="CAB4821508.1"/>
    <property type="molecule type" value="Genomic_DNA"/>
</dbReference>
<keyword evidence="4" id="KW-0812">Transmembrane</keyword>
<dbReference type="InterPro" id="IPR001638">
    <property type="entry name" value="Solute-binding_3/MltF_N"/>
</dbReference>
<evidence type="ECO:0000256" key="4">
    <source>
        <dbReference type="SAM" id="Phobius"/>
    </source>
</evidence>
<dbReference type="EMBL" id="CAEZYR010000031">
    <property type="protein sequence ID" value="CAB4739851.1"/>
    <property type="molecule type" value="Genomic_DNA"/>
</dbReference>
<sequence length="547" mass="58529">MDPSLFANIWVGLIATVVVTATTVAVSLAVRRRAPYGGYFSDSDRAAAIFAAVGGLFSVLLALVVFLSVESYNETRSHGDAEADAVVEQFQIAELFPARAQWSIQSKLVCYARSVGDLEWPIMQSGGSSPTVVSWESSIDAEIDSISLSNPRSEAGFRLFLEQTLSRHKERRGRLEGAAGALPVMVWPVLITGALSLIALMISYSDRAERVASQAFQIGLVTAMLAGTLLLINALDHPFSATPGKVTPDKMRSSAALMETKVARSIAAPNLDGVLPCGADGTPLGLTPPIRAFPGGSTMAQIVERGRLTVGVSYGIPLFGEIDPISGNVFGFDNDLVKEIARELGLRPEQIEFVDVPPPERLSALQERRVDMVVEAITITPERRRIVEFSRPYFVAGQSLLVSRSNRSIASLRDLAGKNVCVIATSTGIPVLQAQAPKANLVEAPSPGACLEKLLARAVDAMTTDDVILAGLAAQNDGLVLVGGKFTVEPYGVGIPKGNADMVAFVDDVIDRMIDDGRWGRIYYEYLADIPGLAAVGDARERLGMMR</sequence>
<protein>
    <submittedName>
        <fullName evidence="7">Unannotated protein</fullName>
    </submittedName>
</protein>
<dbReference type="Gene3D" id="3.40.190.10">
    <property type="entry name" value="Periplasmic binding protein-like II"/>
    <property type="match status" value="2"/>
</dbReference>
<feature type="transmembrane region" description="Helical" evidence="4">
    <location>
        <begin position="216"/>
        <end position="235"/>
    </location>
</feature>
<dbReference type="GO" id="GO:0005576">
    <property type="term" value="C:extracellular region"/>
    <property type="evidence" value="ECO:0007669"/>
    <property type="project" value="TreeGrafter"/>
</dbReference>
<keyword evidence="4" id="KW-0472">Membrane</keyword>
<feature type="transmembrane region" description="Helical" evidence="4">
    <location>
        <begin position="47"/>
        <end position="69"/>
    </location>
</feature>
<dbReference type="AlphaFoldDB" id="A0A6J6ZQN6"/>
<comment type="similarity">
    <text evidence="1">Belongs to the bacterial solute-binding protein 3 family.</text>
</comment>
<dbReference type="CDD" id="cd13690">
    <property type="entry name" value="PBP2_GluB"/>
    <property type="match status" value="1"/>
</dbReference>
<feature type="transmembrane region" description="Helical" evidence="4">
    <location>
        <begin position="6"/>
        <end position="26"/>
    </location>
</feature>
<proteinExistence type="inferred from homology"/>
<dbReference type="Pfam" id="PF14023">
    <property type="entry name" value="Bestrophin-like"/>
    <property type="match status" value="1"/>
</dbReference>